<accession>A0A974P4M2</accession>
<evidence type="ECO:0000313" key="1">
    <source>
        <dbReference type="EMBL" id="QQZ50340.1"/>
    </source>
</evidence>
<name>A0A974P4M2_9CAUL</name>
<reference evidence="1" key="1">
    <citation type="submission" date="2021-01" db="EMBL/GenBank/DDBJ databases">
        <title>Genome sequence of Phenylobacterium sp. 20VBR1 isolated from a valley glaceir, Ny-Alesund, Svalbard.</title>
        <authorList>
            <person name="Thomas F.A."/>
            <person name="Krishnan K.P."/>
            <person name="Sinha R.K."/>
        </authorList>
    </citation>
    <scope>NUCLEOTIDE SEQUENCE</scope>
    <source>
        <strain evidence="1">20VBR1</strain>
    </source>
</reference>
<organism evidence="1">
    <name type="scientific">Phenylobacterium glaciei</name>
    <dbReference type="NCBI Taxonomy" id="2803784"/>
    <lineage>
        <taxon>Bacteria</taxon>
        <taxon>Pseudomonadati</taxon>
        <taxon>Pseudomonadota</taxon>
        <taxon>Alphaproteobacteria</taxon>
        <taxon>Caulobacterales</taxon>
        <taxon>Caulobacteraceae</taxon>
        <taxon>Phenylobacterium</taxon>
    </lineage>
</organism>
<dbReference type="EMBL" id="CP068570">
    <property type="protein sequence ID" value="QQZ50340.1"/>
    <property type="molecule type" value="Genomic_DNA"/>
</dbReference>
<proteinExistence type="predicted"/>
<sequence>MLMLPEDAIASTATSLALSWKHLQIRIGDGGPGSTSIVAYDFHARIPQTSKPGRMLTKARLDFLIELRGYDGGLGLMPCPPSVPKAHRFQSGLIYSRMIEIEGRVLAPDGLADQRMRIWLDQLESWHLSRSEPPHIGDIYDRTGEVPGGGLETTLYIPKDAWLTAISCLSTVWRRLRLTGADGDGRGMRLVDFSFSSSSLPAR</sequence>
<dbReference type="AlphaFoldDB" id="A0A974P4M2"/>
<gene>
    <name evidence="1" type="ORF">JKL49_01005</name>
</gene>
<protein>
    <submittedName>
        <fullName evidence="1">Uncharacterized protein</fullName>
    </submittedName>
</protein>